<dbReference type="KEGG" id="paek:D3873_06950"/>
<evidence type="ECO:0000256" key="1">
    <source>
        <dbReference type="SAM" id="Phobius"/>
    </source>
</evidence>
<feature type="transmembrane region" description="Helical" evidence="1">
    <location>
        <begin position="12"/>
        <end position="30"/>
    </location>
</feature>
<proteinExistence type="predicted"/>
<keyword evidence="1" id="KW-0812">Transmembrane</keyword>
<name>A0A385YUP0_9BACL</name>
<dbReference type="RefSeq" id="WP_119883375.1">
    <property type="nucleotide sequence ID" value="NZ_CP032418.1"/>
</dbReference>
<reference evidence="3" key="1">
    <citation type="submission" date="2018-09" db="EMBL/GenBank/DDBJ databases">
        <authorList>
            <person name="Zhu H."/>
        </authorList>
    </citation>
    <scope>NUCLEOTIDE SEQUENCE [LARGE SCALE GENOMIC DNA]</scope>
    <source>
        <strain evidence="3">K2R23-3</strain>
    </source>
</reference>
<keyword evidence="1" id="KW-0472">Membrane</keyword>
<sequence>MAGWGFLEDIFSFIVLSVIGFTLLATISVFSETRTGKKTSGLVGNTLYLITIPYFKFKSLFSFDGKRRIETIVSIFGIIFLYVLMFYLFTL</sequence>
<dbReference type="EMBL" id="CP032418">
    <property type="protein sequence ID" value="AYC29637.1"/>
    <property type="molecule type" value="Genomic_DNA"/>
</dbReference>
<keyword evidence="1" id="KW-1133">Transmembrane helix</keyword>
<organism evidence="2 3">
    <name type="scientific">Paenisporosarcina cavernae</name>
    <dbReference type="NCBI Taxonomy" id="2320858"/>
    <lineage>
        <taxon>Bacteria</taxon>
        <taxon>Bacillati</taxon>
        <taxon>Bacillota</taxon>
        <taxon>Bacilli</taxon>
        <taxon>Bacillales</taxon>
        <taxon>Caryophanaceae</taxon>
        <taxon>Paenisporosarcina</taxon>
    </lineage>
</organism>
<protein>
    <submittedName>
        <fullName evidence="2">Uncharacterized protein</fullName>
    </submittedName>
</protein>
<feature type="transmembrane region" description="Helical" evidence="1">
    <location>
        <begin position="69"/>
        <end position="89"/>
    </location>
</feature>
<keyword evidence="3" id="KW-1185">Reference proteome</keyword>
<evidence type="ECO:0000313" key="2">
    <source>
        <dbReference type="EMBL" id="AYC29637.1"/>
    </source>
</evidence>
<gene>
    <name evidence="2" type="ORF">D3873_06950</name>
</gene>
<dbReference type="Proteomes" id="UP000265725">
    <property type="component" value="Chromosome"/>
</dbReference>
<evidence type="ECO:0000313" key="3">
    <source>
        <dbReference type="Proteomes" id="UP000265725"/>
    </source>
</evidence>
<dbReference type="AlphaFoldDB" id="A0A385YUP0"/>
<accession>A0A385YUP0</accession>